<dbReference type="EMBL" id="MIKG01000007">
    <property type="protein sequence ID" value="RAO68468.1"/>
    <property type="molecule type" value="Genomic_DNA"/>
</dbReference>
<feature type="region of interest" description="Disordered" evidence="3">
    <location>
        <begin position="333"/>
        <end position="353"/>
    </location>
</feature>
<evidence type="ECO:0000313" key="6">
    <source>
        <dbReference type="Proteomes" id="UP000249363"/>
    </source>
</evidence>
<dbReference type="GO" id="GO:0045944">
    <property type="term" value="P:positive regulation of transcription by RNA polymerase II"/>
    <property type="evidence" value="ECO:0007669"/>
    <property type="project" value="TreeGrafter"/>
</dbReference>
<evidence type="ECO:0000256" key="2">
    <source>
        <dbReference type="PROSITE-ProRule" id="PRU00850"/>
    </source>
</evidence>
<dbReference type="GO" id="GO:0003677">
    <property type="term" value="F:DNA binding"/>
    <property type="evidence" value="ECO:0007669"/>
    <property type="project" value="UniProtKB-KW"/>
</dbReference>
<comment type="caution">
    <text evidence="5">The sequence shown here is derived from an EMBL/GenBank/DDBJ whole genome shotgun (WGS) entry which is preliminary data.</text>
</comment>
<evidence type="ECO:0000256" key="3">
    <source>
        <dbReference type="SAM" id="MobiDB-lite"/>
    </source>
</evidence>
<sequence>MARDAYPSGYALSRNAFPSPSASLNDFPRYSYSSSLPQGVSNQLDTYSYVQSQRSAQSLLEAPPFCETEIIGNILGSNNQKLLPVIHAKIHKGFFQADDKWTCYRRNYFSVSCSFTLQPFLTTSNFYLQTQDQRMEPIIDWAMSISAVVNASDNETRELVQHTPKRDKQSERKPDKIRLRPQPPYFLASNMTGSGSHSPMYGMPQQMEFPPYGMAPAQPPTQHTFERIQFQKATANNGKRRAQQQYYNLVVELHAMVNRPYGQHWEKIARRISDPMVVRGRSPGHYKDERRHSSASMGDGGRGNSGETTSRGMLPSSIDHQQYSQVQFLYDGSQRGDSHYSQGRDMPRHSYQPQFGQINHSAEAISPLVSTSDGSLEFIFPNSLGGHESTDGGLSLSNRYHHSHQNDDDDSSFRRDSGSSSSSQSQVPSLDLSSNSPTLDDAFDPMIASYHSDEQEDGSNQYSKQSISERLPLSSIVNDSSQCSRGSSGGTSFSRFIDPIQESLCA</sequence>
<name>A0A364KY43_TALAM</name>
<feature type="compositionally biased region" description="Low complexity" evidence="3">
    <location>
        <begin position="418"/>
        <end position="434"/>
    </location>
</feature>
<evidence type="ECO:0000313" key="5">
    <source>
        <dbReference type="EMBL" id="RAO68468.1"/>
    </source>
</evidence>
<dbReference type="Pfam" id="PF05224">
    <property type="entry name" value="NDT80_PhoG"/>
    <property type="match status" value="1"/>
</dbReference>
<keyword evidence="6" id="KW-1185">Reference proteome</keyword>
<organism evidence="5 6">
    <name type="scientific">Talaromyces amestolkiae</name>
    <dbReference type="NCBI Taxonomy" id="1196081"/>
    <lineage>
        <taxon>Eukaryota</taxon>
        <taxon>Fungi</taxon>
        <taxon>Dikarya</taxon>
        <taxon>Ascomycota</taxon>
        <taxon>Pezizomycotina</taxon>
        <taxon>Eurotiomycetes</taxon>
        <taxon>Eurotiomycetidae</taxon>
        <taxon>Eurotiales</taxon>
        <taxon>Trichocomaceae</taxon>
        <taxon>Talaromyces</taxon>
        <taxon>Talaromyces sect. Talaromyces</taxon>
    </lineage>
</organism>
<dbReference type="AlphaFoldDB" id="A0A364KY43"/>
<dbReference type="GO" id="GO:0051321">
    <property type="term" value="P:meiotic cell cycle"/>
    <property type="evidence" value="ECO:0007669"/>
    <property type="project" value="TreeGrafter"/>
</dbReference>
<keyword evidence="1 2" id="KW-0238">DNA-binding</keyword>
<feature type="DNA-binding region" description="NDT80" evidence="2">
    <location>
        <begin position="20"/>
        <end position="290"/>
    </location>
</feature>
<dbReference type="GO" id="GO:0000228">
    <property type="term" value="C:nuclear chromosome"/>
    <property type="evidence" value="ECO:0007669"/>
    <property type="project" value="TreeGrafter"/>
</dbReference>
<feature type="compositionally biased region" description="Basic and acidic residues" evidence="3">
    <location>
        <begin position="156"/>
        <end position="178"/>
    </location>
</feature>
<feature type="region of interest" description="Disordered" evidence="3">
    <location>
        <begin position="156"/>
        <end position="184"/>
    </location>
</feature>
<feature type="region of interest" description="Disordered" evidence="3">
    <location>
        <begin position="276"/>
        <end position="315"/>
    </location>
</feature>
<evidence type="ECO:0000256" key="1">
    <source>
        <dbReference type="ARBA" id="ARBA00023125"/>
    </source>
</evidence>
<dbReference type="InterPro" id="IPR052605">
    <property type="entry name" value="Fungal_trans_regulator"/>
</dbReference>
<dbReference type="STRING" id="1196081.A0A364KY43"/>
<dbReference type="Proteomes" id="UP000249363">
    <property type="component" value="Unassembled WGS sequence"/>
</dbReference>
<dbReference type="GeneID" id="63793696"/>
<dbReference type="RefSeq" id="XP_040732984.1">
    <property type="nucleotide sequence ID" value="XM_040876850.1"/>
</dbReference>
<dbReference type="Gene3D" id="2.60.40.1390">
    <property type="entry name" value="NDT80 DNA-binding domain"/>
    <property type="match status" value="1"/>
</dbReference>
<dbReference type="PROSITE" id="PS51517">
    <property type="entry name" value="NDT80"/>
    <property type="match status" value="1"/>
</dbReference>
<feature type="domain" description="NDT80" evidence="4">
    <location>
        <begin position="20"/>
        <end position="290"/>
    </location>
</feature>
<dbReference type="PANTHER" id="PTHR35144">
    <property type="entry name" value="MEIOSIS-SPECIFIC TRANSCRIPTION FACTOR NDT80"/>
    <property type="match status" value="1"/>
</dbReference>
<feature type="region of interest" description="Disordered" evidence="3">
    <location>
        <begin position="388"/>
        <end position="444"/>
    </location>
</feature>
<dbReference type="InterPro" id="IPR024061">
    <property type="entry name" value="NDT80_DNA-bd_dom"/>
</dbReference>
<dbReference type="SUPFAM" id="SSF49417">
    <property type="entry name" value="p53-like transcription factors"/>
    <property type="match status" value="1"/>
</dbReference>
<gene>
    <name evidence="5" type="ORF">BHQ10_004480</name>
</gene>
<dbReference type="GO" id="GO:0003700">
    <property type="term" value="F:DNA-binding transcription factor activity"/>
    <property type="evidence" value="ECO:0007669"/>
    <property type="project" value="UniProtKB-UniRule"/>
</dbReference>
<dbReference type="PANTHER" id="PTHR35144:SF2">
    <property type="entry name" value="MEIOSIS-SPECIFIC TRANSCRIPTION FACTOR NDT80"/>
    <property type="match status" value="1"/>
</dbReference>
<evidence type="ECO:0000259" key="4">
    <source>
        <dbReference type="PROSITE" id="PS51517"/>
    </source>
</evidence>
<proteinExistence type="predicted"/>
<dbReference type="InterPro" id="IPR008967">
    <property type="entry name" value="p53-like_TF_DNA-bd_sf"/>
</dbReference>
<dbReference type="OrthoDB" id="2288358at2759"/>
<reference evidence="5 6" key="1">
    <citation type="journal article" date="2017" name="Biotechnol. Biofuels">
        <title>Differential beta-glucosidase expression as a function of carbon source availability in Talaromyces amestolkiae: a genomic and proteomic approach.</title>
        <authorList>
            <person name="de Eugenio L.I."/>
            <person name="Mendez-Liter J.A."/>
            <person name="Nieto-Dominguez M."/>
            <person name="Alonso L."/>
            <person name="Gil-Munoz J."/>
            <person name="Barriuso J."/>
            <person name="Prieto A."/>
            <person name="Martinez M.J."/>
        </authorList>
    </citation>
    <scope>NUCLEOTIDE SEQUENCE [LARGE SCALE GENOMIC DNA]</scope>
    <source>
        <strain evidence="5 6">CIB</strain>
    </source>
</reference>
<protein>
    <recommendedName>
        <fullName evidence="4">NDT80 domain-containing protein</fullName>
    </recommendedName>
</protein>
<dbReference type="InterPro" id="IPR037141">
    <property type="entry name" value="NDT80_DNA-bd_dom_sf"/>
</dbReference>
<accession>A0A364KY43</accession>